<reference evidence="3" key="3">
    <citation type="submission" date="2015-06" db="UniProtKB">
        <authorList>
            <consortium name="EnsemblMetazoa"/>
        </authorList>
    </citation>
    <scope>IDENTIFICATION</scope>
</reference>
<reference evidence="2 4" key="2">
    <citation type="journal article" date="2013" name="Nature">
        <title>Insights into bilaterian evolution from three spiralian genomes.</title>
        <authorList>
            <person name="Simakov O."/>
            <person name="Marletaz F."/>
            <person name="Cho S.J."/>
            <person name="Edsinger-Gonzales E."/>
            <person name="Havlak P."/>
            <person name="Hellsten U."/>
            <person name="Kuo D.H."/>
            <person name="Larsson T."/>
            <person name="Lv J."/>
            <person name="Arendt D."/>
            <person name="Savage R."/>
            <person name="Osoegawa K."/>
            <person name="de Jong P."/>
            <person name="Grimwood J."/>
            <person name="Chapman J.A."/>
            <person name="Shapiro H."/>
            <person name="Aerts A."/>
            <person name="Otillar R.P."/>
            <person name="Terry A.Y."/>
            <person name="Boore J.L."/>
            <person name="Grigoriev I.V."/>
            <person name="Lindberg D.R."/>
            <person name="Seaver E.C."/>
            <person name="Weisblat D.A."/>
            <person name="Putnam N.H."/>
            <person name="Rokhsar D.S."/>
        </authorList>
    </citation>
    <scope>NUCLEOTIDE SEQUENCE</scope>
    <source>
        <strain evidence="2 4">I ESC-2004</strain>
    </source>
</reference>
<protein>
    <submittedName>
        <fullName evidence="2 3">Uncharacterized protein</fullName>
    </submittedName>
</protein>
<dbReference type="EMBL" id="KB311643">
    <property type="protein sequence ID" value="ELT88889.1"/>
    <property type="molecule type" value="Genomic_DNA"/>
</dbReference>
<dbReference type="EnsemblMetazoa" id="CapteT208410">
    <property type="protein sequence ID" value="CapteP208410"/>
    <property type="gene ID" value="CapteG208410"/>
</dbReference>
<dbReference type="HOGENOM" id="CLU_489399_0_0_1"/>
<reference evidence="4" key="1">
    <citation type="submission" date="2012-12" db="EMBL/GenBank/DDBJ databases">
        <authorList>
            <person name="Hellsten U."/>
            <person name="Grimwood J."/>
            <person name="Chapman J.A."/>
            <person name="Shapiro H."/>
            <person name="Aerts A."/>
            <person name="Otillar R.P."/>
            <person name="Terry A.Y."/>
            <person name="Boore J.L."/>
            <person name="Simakov O."/>
            <person name="Marletaz F."/>
            <person name="Cho S.-J."/>
            <person name="Edsinger-Gonzales E."/>
            <person name="Havlak P."/>
            <person name="Kuo D.-H."/>
            <person name="Larsson T."/>
            <person name="Lv J."/>
            <person name="Arendt D."/>
            <person name="Savage R."/>
            <person name="Osoegawa K."/>
            <person name="de Jong P."/>
            <person name="Lindberg D.R."/>
            <person name="Seaver E.C."/>
            <person name="Weisblat D.A."/>
            <person name="Putnam N.H."/>
            <person name="Grigoriev I.V."/>
            <person name="Rokhsar D.S."/>
        </authorList>
    </citation>
    <scope>NUCLEOTIDE SEQUENCE</scope>
    <source>
        <strain evidence="4">I ESC-2004</strain>
    </source>
</reference>
<dbReference type="AlphaFoldDB" id="R7T5Z1"/>
<organism evidence="2">
    <name type="scientific">Capitella teleta</name>
    <name type="common">Polychaete worm</name>
    <dbReference type="NCBI Taxonomy" id="283909"/>
    <lineage>
        <taxon>Eukaryota</taxon>
        <taxon>Metazoa</taxon>
        <taxon>Spiralia</taxon>
        <taxon>Lophotrochozoa</taxon>
        <taxon>Annelida</taxon>
        <taxon>Polychaeta</taxon>
        <taxon>Sedentaria</taxon>
        <taxon>Scolecida</taxon>
        <taxon>Capitellidae</taxon>
        <taxon>Capitella</taxon>
    </lineage>
</organism>
<dbReference type="EMBL" id="AMQN01015140">
    <property type="status" value="NOT_ANNOTATED_CDS"/>
    <property type="molecule type" value="Genomic_DNA"/>
</dbReference>
<dbReference type="OrthoDB" id="5986101at2759"/>
<sequence>MASGLIDRYQAANQPVPENLYADTNCCLFMSCLSGVVLSYNQADLDLVIKAKRASDPDGYSILMYDQMLPLILSKTIKHHVRRVTLGTQENSTRGCNLIEELKGQTGLDASGISIFKSTEDIYVVWAAQQRHLECFATIQGVGKISRLLQCRTCSKAVNTKVDGKLYFCPSCKINMPHNRVERQFIIPLNCGASNPQLKATRDVLIELPSLPINQPDDYLMIALVGLGEVKLVYKRTPTRPEGLCSSSLHQLSLLDFVLACGEDDQTYNNAWFDEVQGRYINAYAEALEFTEQLTELKPNSVRKNDTPQPETPRPDIKQTHVESRLCNDFEAVVNLPRVELEPFDGDPLKYHTFIRTFDIMVERSCADPDARLATTKKSKKKDQTTRKRPRTNCFHQGRHLCVDTFKFLYGVSNDRLNRLAEHYEQNGLCPIENNSKGQHNQKKALPHADIEHVVKYLKIYAEDHALVLPGRVPGVWRQDVVLLPASHTKTKMYEKYKAAQPEGQAPRQYFRNSFYNKPFSTALFVSAGFDYAEWDKFLFDRRSIKERVSTLTMKEY</sequence>
<evidence type="ECO:0000313" key="2">
    <source>
        <dbReference type="EMBL" id="ELT88889.1"/>
    </source>
</evidence>
<proteinExistence type="predicted"/>
<keyword evidence="4" id="KW-1185">Reference proteome</keyword>
<dbReference type="PANTHER" id="PTHR47773:SF1">
    <property type="entry name" value="C2H2-TYPE DOMAIN-CONTAINING PROTEIN"/>
    <property type="match status" value="1"/>
</dbReference>
<name>R7T5Z1_CAPTE</name>
<accession>R7T5Z1</accession>
<evidence type="ECO:0000313" key="3">
    <source>
        <dbReference type="EnsemblMetazoa" id="CapteP208410"/>
    </source>
</evidence>
<gene>
    <name evidence="2" type="ORF">CAPTEDRAFT_208410</name>
</gene>
<feature type="region of interest" description="Disordered" evidence="1">
    <location>
        <begin position="296"/>
        <end position="318"/>
    </location>
</feature>
<evidence type="ECO:0000256" key="1">
    <source>
        <dbReference type="SAM" id="MobiDB-lite"/>
    </source>
</evidence>
<evidence type="ECO:0000313" key="4">
    <source>
        <dbReference type="Proteomes" id="UP000014760"/>
    </source>
</evidence>
<dbReference type="PANTHER" id="PTHR47773">
    <property type="entry name" value="SI:DKEY-9I5.2-RELATED"/>
    <property type="match status" value="1"/>
</dbReference>
<dbReference type="Proteomes" id="UP000014760">
    <property type="component" value="Unassembled WGS sequence"/>
</dbReference>